<keyword evidence="1" id="KW-0732">Signal</keyword>
<proteinExistence type="predicted"/>
<name>A0A1H9X0M3_9PSEU</name>
<dbReference type="AlphaFoldDB" id="A0A1H9X0M3"/>
<dbReference type="RefSeq" id="WP_089926623.1">
    <property type="nucleotide sequence ID" value="NZ_FOFV01000026.1"/>
</dbReference>
<dbReference type="EMBL" id="FOFV01000026">
    <property type="protein sequence ID" value="SES39716.1"/>
    <property type="molecule type" value="Genomic_DNA"/>
</dbReference>
<sequence>MLTRLAFAVAIATAGLVATSSSARGDPGWGSVDCSAKPGPGCELIAEMSHGDQGRRPSVSDTTAHEGVQDAFACRYVPVDQGAPGVAQPDGPGGWFHLLCSADGKNTANQPPVWIPAGQQAAPSLTPEQVAMMARDRLRLPAPSIAMNPAGEQLVHLPTWLWLREGWSTTSASASVPGITVTAVAEPASASWSTGDGSTVTCSGPGTAFTAGNDPKAASPDCGHTYRRSSRGLPGEAFTASVTVHWNVRWSGAGQSGVFPGLTTTASTTLRVAESQALNSR</sequence>
<feature type="signal peptide" evidence="1">
    <location>
        <begin position="1"/>
        <end position="25"/>
    </location>
</feature>
<evidence type="ECO:0000313" key="2">
    <source>
        <dbReference type="EMBL" id="SES39716.1"/>
    </source>
</evidence>
<dbReference type="OrthoDB" id="3742379at2"/>
<keyword evidence="3" id="KW-1185">Reference proteome</keyword>
<evidence type="ECO:0000256" key="1">
    <source>
        <dbReference type="SAM" id="SignalP"/>
    </source>
</evidence>
<evidence type="ECO:0000313" key="3">
    <source>
        <dbReference type="Proteomes" id="UP000199503"/>
    </source>
</evidence>
<dbReference type="Proteomes" id="UP000199503">
    <property type="component" value="Unassembled WGS sequence"/>
</dbReference>
<accession>A0A1H9X0M3</accession>
<gene>
    <name evidence="2" type="ORF">SAMN04488000_12659</name>
</gene>
<reference evidence="3" key="1">
    <citation type="submission" date="2016-10" db="EMBL/GenBank/DDBJ databases">
        <authorList>
            <person name="Varghese N."/>
            <person name="Submissions S."/>
        </authorList>
    </citation>
    <scope>NUCLEOTIDE SEQUENCE [LARGE SCALE GENOMIC DNA]</scope>
    <source>
        <strain evidence="3">DSM 44437</strain>
    </source>
</reference>
<evidence type="ECO:0008006" key="4">
    <source>
        <dbReference type="Google" id="ProtNLM"/>
    </source>
</evidence>
<feature type="chain" id="PRO_5039199926" description="ATP/GTP-binding protein" evidence="1">
    <location>
        <begin position="26"/>
        <end position="281"/>
    </location>
</feature>
<organism evidence="2 3">
    <name type="scientific">Lentzea albida</name>
    <dbReference type="NCBI Taxonomy" id="65499"/>
    <lineage>
        <taxon>Bacteria</taxon>
        <taxon>Bacillati</taxon>
        <taxon>Actinomycetota</taxon>
        <taxon>Actinomycetes</taxon>
        <taxon>Pseudonocardiales</taxon>
        <taxon>Pseudonocardiaceae</taxon>
        <taxon>Lentzea</taxon>
    </lineage>
</organism>
<protein>
    <recommendedName>
        <fullName evidence="4">ATP/GTP-binding protein</fullName>
    </recommendedName>
</protein>
<dbReference type="STRING" id="65499.SAMN04488000_12659"/>